<dbReference type="Proteomes" id="UP000008493">
    <property type="component" value="Unassembled WGS sequence"/>
</dbReference>
<name>K5WXV3_AGABU</name>
<evidence type="ECO:0000313" key="3">
    <source>
        <dbReference type="Proteomes" id="UP000008493"/>
    </source>
</evidence>
<dbReference type="InParanoid" id="K5WXV3"/>
<sequence>MMIDNEKGKVLDKGKGKAVDKGKGKAVDKGKGKAMDVGYYEEDPHDSLGLRLDSSLELFD</sequence>
<dbReference type="KEGG" id="abp:AGABI1DRAFT116246"/>
<dbReference type="AlphaFoldDB" id="K5WXV3"/>
<dbReference type="OMA" id="AMDVGYY"/>
<protein>
    <submittedName>
        <fullName evidence="2">Uncharacterized protein</fullName>
    </submittedName>
</protein>
<gene>
    <name evidence="2" type="ORF">AGABI1DRAFT_116246</name>
</gene>
<reference evidence="3" key="1">
    <citation type="journal article" date="2012" name="Proc. Natl. Acad. Sci. U.S.A.">
        <title>Genome sequence of the button mushroom Agaricus bisporus reveals mechanisms governing adaptation to a humic-rich ecological niche.</title>
        <authorList>
            <person name="Morin E."/>
            <person name="Kohler A."/>
            <person name="Baker A.R."/>
            <person name="Foulongne-Oriol M."/>
            <person name="Lombard V."/>
            <person name="Nagy L.G."/>
            <person name="Ohm R.A."/>
            <person name="Patyshakuliyeva A."/>
            <person name="Brun A."/>
            <person name="Aerts A.L."/>
            <person name="Bailey A.M."/>
            <person name="Billette C."/>
            <person name="Coutinho P.M."/>
            <person name="Deakin G."/>
            <person name="Doddapaneni H."/>
            <person name="Floudas D."/>
            <person name="Grimwood J."/>
            <person name="Hilden K."/>
            <person name="Kuees U."/>
            <person name="LaButti K.M."/>
            <person name="Lapidus A."/>
            <person name="Lindquist E.A."/>
            <person name="Lucas S.M."/>
            <person name="Murat C."/>
            <person name="Riley R.W."/>
            <person name="Salamov A.A."/>
            <person name="Schmutz J."/>
            <person name="Subramanian V."/>
            <person name="Woesten H.A.B."/>
            <person name="Xu J."/>
            <person name="Eastwood D.C."/>
            <person name="Foster G.D."/>
            <person name="Sonnenberg A.S."/>
            <person name="Cullen D."/>
            <person name="de Vries R.P."/>
            <person name="Lundell T."/>
            <person name="Hibbett D.S."/>
            <person name="Henrissat B."/>
            <person name="Burton K.S."/>
            <person name="Kerrigan R.W."/>
            <person name="Challen M.P."/>
            <person name="Grigoriev I.V."/>
            <person name="Martin F."/>
        </authorList>
    </citation>
    <scope>NUCLEOTIDE SEQUENCE [LARGE SCALE GENOMIC DNA]</scope>
    <source>
        <strain evidence="3">JB137-S8 / ATCC MYA-4627 / FGSC 10392</strain>
    </source>
</reference>
<feature type="region of interest" description="Disordered" evidence="1">
    <location>
        <begin position="1"/>
        <end position="30"/>
    </location>
</feature>
<dbReference type="RefSeq" id="XP_007333698.1">
    <property type="nucleotide sequence ID" value="XM_007333636.1"/>
</dbReference>
<keyword evidence="3" id="KW-1185">Reference proteome</keyword>
<dbReference type="EMBL" id="JH971410">
    <property type="protein sequence ID" value="EKM75633.1"/>
    <property type="molecule type" value="Genomic_DNA"/>
</dbReference>
<dbReference type="GeneID" id="18825021"/>
<organism evidence="2 3">
    <name type="scientific">Agaricus bisporus var. burnettii (strain JB137-S8 / ATCC MYA-4627 / FGSC 10392)</name>
    <name type="common">White button mushroom</name>
    <dbReference type="NCBI Taxonomy" id="597362"/>
    <lineage>
        <taxon>Eukaryota</taxon>
        <taxon>Fungi</taxon>
        <taxon>Dikarya</taxon>
        <taxon>Basidiomycota</taxon>
        <taxon>Agaricomycotina</taxon>
        <taxon>Agaricomycetes</taxon>
        <taxon>Agaricomycetidae</taxon>
        <taxon>Agaricales</taxon>
        <taxon>Agaricineae</taxon>
        <taxon>Agaricaceae</taxon>
        <taxon>Agaricus</taxon>
    </lineage>
</organism>
<evidence type="ECO:0000313" key="2">
    <source>
        <dbReference type="EMBL" id="EKM75633.1"/>
    </source>
</evidence>
<accession>K5WXV3</accession>
<dbReference type="HOGENOM" id="CLU_2941185_0_0_1"/>
<proteinExistence type="predicted"/>
<evidence type="ECO:0000256" key="1">
    <source>
        <dbReference type="SAM" id="MobiDB-lite"/>
    </source>
</evidence>